<organism evidence="3 4">
    <name type="scientific">Sphingobium fontiphilum</name>
    <dbReference type="NCBI Taxonomy" id="944425"/>
    <lineage>
        <taxon>Bacteria</taxon>
        <taxon>Pseudomonadati</taxon>
        <taxon>Pseudomonadota</taxon>
        <taxon>Alphaproteobacteria</taxon>
        <taxon>Sphingomonadales</taxon>
        <taxon>Sphingomonadaceae</taxon>
        <taxon>Sphingobium</taxon>
    </lineage>
</organism>
<dbReference type="InterPro" id="IPR050902">
    <property type="entry name" value="ABC_Transporter_SBP"/>
</dbReference>
<evidence type="ECO:0000256" key="1">
    <source>
        <dbReference type="SAM" id="SignalP"/>
    </source>
</evidence>
<proteinExistence type="predicted"/>
<dbReference type="InterPro" id="IPR002491">
    <property type="entry name" value="ABC_transptr_periplasmic_BD"/>
</dbReference>
<dbReference type="Proteomes" id="UP000552757">
    <property type="component" value="Unassembled WGS sequence"/>
</dbReference>
<comment type="caution">
    <text evidence="3">The sequence shown here is derived from an EMBL/GenBank/DDBJ whole genome shotgun (WGS) entry which is preliminary data.</text>
</comment>
<evidence type="ECO:0000313" key="4">
    <source>
        <dbReference type="Proteomes" id="UP000552757"/>
    </source>
</evidence>
<feature type="domain" description="Fe/B12 periplasmic-binding" evidence="2">
    <location>
        <begin position="29"/>
        <end position="279"/>
    </location>
</feature>
<feature type="chain" id="PRO_5031396257" evidence="1">
    <location>
        <begin position="19"/>
        <end position="279"/>
    </location>
</feature>
<dbReference type="AlphaFoldDB" id="A0A7W6DMB3"/>
<accession>A0A7W6DMB3</accession>
<keyword evidence="1" id="KW-0732">Signal</keyword>
<dbReference type="SUPFAM" id="SSF53807">
    <property type="entry name" value="Helical backbone' metal receptor"/>
    <property type="match status" value="1"/>
</dbReference>
<sequence>MMMMRRLIWALAALPLIAAAPAPKGAPRRIVSVNLCADQYLMALADPGQIAALSPNARDPDLSAGAAKARRFAIIRKPGEQVLAMKPDLVIGFPDGAGGIVGAPRGDWRTLGVANAESWGAIIEQIRAVAAAIGHRDRGEAMIAAMERDLASLPRVGKAGVAAYYQRRGYMTGTGTLVDELMGRAGLTNLAAIMGRPALAQTPLEEMVARRPDWLIVESATDKVVDQGTEMLHHPALRAIPRLRLPQAWTVCGGPSYVTAARSLIAQINARRAAKRAGR</sequence>
<protein>
    <submittedName>
        <fullName evidence="3">Iron complex transport system substrate-binding protein</fullName>
    </submittedName>
</protein>
<evidence type="ECO:0000313" key="3">
    <source>
        <dbReference type="EMBL" id="MBB3982498.1"/>
    </source>
</evidence>
<dbReference type="PANTHER" id="PTHR30535:SF34">
    <property type="entry name" value="MOLYBDATE-BINDING PROTEIN MOLA"/>
    <property type="match status" value="1"/>
</dbReference>
<dbReference type="EMBL" id="JACIEB010000004">
    <property type="protein sequence ID" value="MBB3982498.1"/>
    <property type="molecule type" value="Genomic_DNA"/>
</dbReference>
<reference evidence="3 4" key="1">
    <citation type="submission" date="2020-08" db="EMBL/GenBank/DDBJ databases">
        <title>Genomic Encyclopedia of Type Strains, Phase IV (KMG-IV): sequencing the most valuable type-strain genomes for metagenomic binning, comparative biology and taxonomic classification.</title>
        <authorList>
            <person name="Goeker M."/>
        </authorList>
    </citation>
    <scope>NUCLEOTIDE SEQUENCE [LARGE SCALE GENOMIC DNA]</scope>
    <source>
        <strain evidence="3 4">DSM 29348</strain>
    </source>
</reference>
<keyword evidence="4" id="KW-1185">Reference proteome</keyword>
<feature type="signal peptide" evidence="1">
    <location>
        <begin position="1"/>
        <end position="18"/>
    </location>
</feature>
<dbReference type="PROSITE" id="PS50983">
    <property type="entry name" value="FE_B12_PBP"/>
    <property type="match status" value="1"/>
</dbReference>
<dbReference type="Gene3D" id="3.40.50.1980">
    <property type="entry name" value="Nitrogenase molybdenum iron protein domain"/>
    <property type="match status" value="2"/>
</dbReference>
<evidence type="ECO:0000259" key="2">
    <source>
        <dbReference type="PROSITE" id="PS50983"/>
    </source>
</evidence>
<dbReference type="Pfam" id="PF01497">
    <property type="entry name" value="Peripla_BP_2"/>
    <property type="match status" value="1"/>
</dbReference>
<gene>
    <name evidence="3" type="ORF">GGR44_002161</name>
</gene>
<name>A0A7W6DMB3_9SPHN</name>
<dbReference type="PANTHER" id="PTHR30535">
    <property type="entry name" value="VITAMIN B12-BINDING PROTEIN"/>
    <property type="match status" value="1"/>
</dbReference>